<evidence type="ECO:0000313" key="12">
    <source>
        <dbReference type="Proteomes" id="UP000192917"/>
    </source>
</evidence>
<dbReference type="GO" id="GO:0015740">
    <property type="term" value="P:C4-dicarboxylate transport"/>
    <property type="evidence" value="ECO:0007669"/>
    <property type="project" value="TreeGrafter"/>
</dbReference>
<evidence type="ECO:0000256" key="3">
    <source>
        <dbReference type="ARBA" id="ARBA00022475"/>
    </source>
</evidence>
<dbReference type="InterPro" id="IPR055348">
    <property type="entry name" value="DctQ"/>
</dbReference>
<dbReference type="GO" id="GO:0005886">
    <property type="term" value="C:plasma membrane"/>
    <property type="evidence" value="ECO:0007669"/>
    <property type="project" value="UniProtKB-SubCell"/>
</dbReference>
<keyword evidence="6 9" id="KW-1133">Transmembrane helix</keyword>
<gene>
    <name evidence="11" type="ORF">SAMN05428998_12839</name>
</gene>
<feature type="transmembrane region" description="Helical" evidence="9">
    <location>
        <begin position="92"/>
        <end position="114"/>
    </location>
</feature>
<keyword evidence="2 9" id="KW-0813">Transport</keyword>
<evidence type="ECO:0000256" key="6">
    <source>
        <dbReference type="ARBA" id="ARBA00022989"/>
    </source>
</evidence>
<evidence type="ECO:0000259" key="10">
    <source>
        <dbReference type="Pfam" id="PF04290"/>
    </source>
</evidence>
<dbReference type="PANTHER" id="PTHR35011">
    <property type="entry name" value="2,3-DIKETO-L-GULONATE TRAP TRANSPORTER SMALL PERMEASE PROTEIN YIAM"/>
    <property type="match status" value="1"/>
</dbReference>
<name>A0A1Y6CQC9_9PROT</name>
<dbReference type="AlphaFoldDB" id="A0A1Y6CQC9"/>
<dbReference type="PANTHER" id="PTHR35011:SF2">
    <property type="entry name" value="2,3-DIKETO-L-GULONATE TRAP TRANSPORTER SMALL PERMEASE PROTEIN YIAM"/>
    <property type="match status" value="1"/>
</dbReference>
<evidence type="ECO:0000256" key="7">
    <source>
        <dbReference type="ARBA" id="ARBA00023136"/>
    </source>
</evidence>
<feature type="transmembrane region" description="Helical" evidence="9">
    <location>
        <begin position="14"/>
        <end position="33"/>
    </location>
</feature>
<dbReference type="Proteomes" id="UP000192917">
    <property type="component" value="Unassembled WGS sequence"/>
</dbReference>
<feature type="domain" description="Tripartite ATP-independent periplasmic transporters DctQ component" evidence="10">
    <location>
        <begin position="29"/>
        <end position="160"/>
    </location>
</feature>
<feature type="transmembrane region" description="Helical" evidence="9">
    <location>
        <begin position="53"/>
        <end position="71"/>
    </location>
</feature>
<keyword evidence="3" id="KW-1003">Cell membrane</keyword>
<comment type="similarity">
    <text evidence="8 9">Belongs to the TRAP transporter small permease family.</text>
</comment>
<protein>
    <recommendedName>
        <fullName evidence="9">TRAP transporter small permease protein</fullName>
    </recommendedName>
</protein>
<comment type="function">
    <text evidence="9">Part of the tripartite ATP-independent periplasmic (TRAP) transport system.</text>
</comment>
<evidence type="ECO:0000256" key="9">
    <source>
        <dbReference type="RuleBase" id="RU369079"/>
    </source>
</evidence>
<evidence type="ECO:0000256" key="1">
    <source>
        <dbReference type="ARBA" id="ARBA00004429"/>
    </source>
</evidence>
<evidence type="ECO:0000256" key="8">
    <source>
        <dbReference type="ARBA" id="ARBA00038436"/>
    </source>
</evidence>
<keyword evidence="4 9" id="KW-0997">Cell inner membrane</keyword>
<evidence type="ECO:0000256" key="4">
    <source>
        <dbReference type="ARBA" id="ARBA00022519"/>
    </source>
</evidence>
<keyword evidence="5 9" id="KW-0812">Transmembrane</keyword>
<evidence type="ECO:0000256" key="2">
    <source>
        <dbReference type="ARBA" id="ARBA00022448"/>
    </source>
</evidence>
<dbReference type="Pfam" id="PF04290">
    <property type="entry name" value="DctQ"/>
    <property type="match status" value="1"/>
</dbReference>
<evidence type="ECO:0000313" key="11">
    <source>
        <dbReference type="EMBL" id="SMF69101.1"/>
    </source>
</evidence>
<proteinExistence type="inferred from homology"/>
<dbReference type="InterPro" id="IPR007387">
    <property type="entry name" value="TRAP_DctQ"/>
</dbReference>
<reference evidence="11 12" key="1">
    <citation type="submission" date="2017-04" db="EMBL/GenBank/DDBJ databases">
        <authorList>
            <person name="Afonso C.L."/>
            <person name="Miller P.J."/>
            <person name="Scott M.A."/>
            <person name="Spackman E."/>
            <person name="Goraichik I."/>
            <person name="Dimitrov K.M."/>
            <person name="Suarez D.L."/>
            <person name="Swayne D.E."/>
        </authorList>
    </citation>
    <scope>NUCLEOTIDE SEQUENCE [LARGE SCALE GENOMIC DNA]</scope>
    <source>
        <strain evidence="11 12">USBA 355</strain>
    </source>
</reference>
<evidence type="ECO:0000256" key="5">
    <source>
        <dbReference type="ARBA" id="ARBA00022692"/>
    </source>
</evidence>
<dbReference type="RefSeq" id="WP_085125484.1">
    <property type="nucleotide sequence ID" value="NZ_FWZX01000028.1"/>
</dbReference>
<accession>A0A1Y6CQC9</accession>
<keyword evidence="12" id="KW-1185">Reference proteome</keyword>
<sequence>MRYLDLFGRLFDRLALLLVGLAAVLLVAMALLINVEVLGRYFFNFSTLISDEYSGYFFTWITMLCLLYALRSGRMLTVETLVQRLTPRLRRLFEVAGALVGIFVCAVMADATWGTLSLSWLFDSRSIQPSQTPLWIPQAVMPAGFALLGLGYLENGLRNLALLLGAQPAPEPDSGKA</sequence>
<keyword evidence="7 9" id="KW-0472">Membrane</keyword>
<comment type="subcellular location">
    <subcellularLocation>
        <location evidence="1 9">Cell inner membrane</location>
        <topology evidence="1 9">Multi-pass membrane protein</topology>
    </subcellularLocation>
</comment>
<dbReference type="STRING" id="560819.SAMN05428998_12839"/>
<organism evidence="11 12">
    <name type="scientific">Tistlia consotensis USBA 355</name>
    <dbReference type="NCBI Taxonomy" id="560819"/>
    <lineage>
        <taxon>Bacteria</taxon>
        <taxon>Pseudomonadati</taxon>
        <taxon>Pseudomonadota</taxon>
        <taxon>Alphaproteobacteria</taxon>
        <taxon>Rhodospirillales</taxon>
        <taxon>Rhodovibrionaceae</taxon>
        <taxon>Tistlia</taxon>
    </lineage>
</organism>
<dbReference type="GO" id="GO:0022857">
    <property type="term" value="F:transmembrane transporter activity"/>
    <property type="evidence" value="ECO:0007669"/>
    <property type="project" value="UniProtKB-UniRule"/>
</dbReference>
<dbReference type="EMBL" id="FWZX01000028">
    <property type="protein sequence ID" value="SMF69101.1"/>
    <property type="molecule type" value="Genomic_DNA"/>
</dbReference>
<feature type="transmembrane region" description="Helical" evidence="9">
    <location>
        <begin position="134"/>
        <end position="153"/>
    </location>
</feature>
<comment type="subunit">
    <text evidence="9">The complex comprises the extracytoplasmic solute receptor protein and the two transmembrane proteins.</text>
</comment>